<dbReference type="Gene3D" id="1.10.287.1080">
    <property type="entry name" value="MazG-like"/>
    <property type="match status" value="1"/>
</dbReference>
<dbReference type="RefSeq" id="WP_062252771.1">
    <property type="nucleotide sequence ID" value="NZ_CP014229.1"/>
</dbReference>
<name>A0A109W9Q4_9BACT</name>
<dbReference type="SUPFAM" id="SSF101386">
    <property type="entry name" value="all-alpha NTP pyrophosphatases"/>
    <property type="match status" value="1"/>
</dbReference>
<evidence type="ECO:0000313" key="2">
    <source>
        <dbReference type="Proteomes" id="UP000069241"/>
    </source>
</evidence>
<dbReference type="KEGG" id="dfi:AXF13_09145"/>
<dbReference type="AlphaFoldDB" id="A0A109W9Q4"/>
<dbReference type="STRING" id="44742.AXF13_09145"/>
<proteinExistence type="predicted"/>
<accession>A0A109W9Q4</accession>
<dbReference type="CDD" id="cd11542">
    <property type="entry name" value="NTP-PPase_u5"/>
    <property type="match status" value="1"/>
</dbReference>
<dbReference type="EMBL" id="CP014229">
    <property type="protein sequence ID" value="AMD90273.1"/>
    <property type="molecule type" value="Genomic_DNA"/>
</dbReference>
<reference evidence="2" key="1">
    <citation type="submission" date="2016-02" db="EMBL/GenBank/DDBJ databases">
        <authorList>
            <person name="Holder M.E."/>
            <person name="Ajami N.J."/>
            <person name="Petrosino J.F."/>
        </authorList>
    </citation>
    <scope>NUCLEOTIDE SEQUENCE [LARGE SCALE GENOMIC DNA]</scope>
    <source>
        <strain evidence="2">CCUG 45958</strain>
    </source>
</reference>
<organism evidence="1 2">
    <name type="scientific">Desulfovibrio fairfieldensis</name>
    <dbReference type="NCBI Taxonomy" id="44742"/>
    <lineage>
        <taxon>Bacteria</taxon>
        <taxon>Pseudomonadati</taxon>
        <taxon>Thermodesulfobacteriota</taxon>
        <taxon>Desulfovibrionia</taxon>
        <taxon>Desulfovibrionales</taxon>
        <taxon>Desulfovibrionaceae</taxon>
        <taxon>Desulfovibrio</taxon>
    </lineage>
</organism>
<evidence type="ECO:0000313" key="1">
    <source>
        <dbReference type="EMBL" id="AMD90273.1"/>
    </source>
</evidence>
<dbReference type="Proteomes" id="UP000069241">
    <property type="component" value="Chromosome"/>
</dbReference>
<sequence length="121" mass="13708">MSITIPDQYEIHRLAKEKGWYDGIDTNNLRFLPPDFIPANLALIHSELSEALEAYRKNGIPNVDGQEKVVMGQGNFQEELADAVIRIFDLAGLLRIQIGSCILEKHTYNRTRPHRHGGKVV</sequence>
<gene>
    <name evidence="1" type="ORF">AXF13_09145</name>
</gene>
<protein>
    <submittedName>
        <fullName evidence="1">Uncharacterized protein</fullName>
    </submittedName>
</protein>
<keyword evidence="2" id="KW-1185">Reference proteome</keyword>